<proteinExistence type="predicted"/>
<accession>A0A0B7IQ26</accession>
<evidence type="ECO:0000313" key="1">
    <source>
        <dbReference type="EMBL" id="CEN53996.1"/>
    </source>
</evidence>
<sequence>MNLYVFFYINTTFIFIKSKQIDLKNQLIFDFQHLTSLQNFDKALKLCQSFLFFYKIWNLLPDNPS</sequence>
<dbReference type="EMBL" id="CDOL01000259">
    <property type="protein sequence ID" value="CEN53996.1"/>
    <property type="molecule type" value="Genomic_DNA"/>
</dbReference>
<dbReference type="Proteomes" id="UP000038200">
    <property type="component" value="Unassembled WGS sequence"/>
</dbReference>
<protein>
    <submittedName>
        <fullName evidence="1">Uncharacterized protein</fullName>
    </submittedName>
</protein>
<dbReference type="AlphaFoldDB" id="A0A0B7IQ26"/>
<reference evidence="1 2" key="1">
    <citation type="submission" date="2015-01" db="EMBL/GenBank/DDBJ databases">
        <authorList>
            <person name="Xiang T."/>
            <person name="Song Y."/>
            <person name="Huang L."/>
            <person name="Wang B."/>
            <person name="Wu P."/>
        </authorList>
    </citation>
    <scope>NUCLEOTIDE SEQUENCE [LARGE SCALE GENOMIC DNA]</scope>
    <source>
        <strain evidence="1 2">CcD93</strain>
    </source>
</reference>
<name>A0A0B7IQ26_9FLAO</name>
<gene>
    <name evidence="1" type="ORF">CCAND93_680017</name>
</gene>
<evidence type="ECO:0000313" key="2">
    <source>
        <dbReference type="Proteomes" id="UP000038200"/>
    </source>
</evidence>
<organism evidence="1 2">
    <name type="scientific">Capnocytophaga canis</name>
    <dbReference type="NCBI Taxonomy" id="1848903"/>
    <lineage>
        <taxon>Bacteria</taxon>
        <taxon>Pseudomonadati</taxon>
        <taxon>Bacteroidota</taxon>
        <taxon>Flavobacteriia</taxon>
        <taxon>Flavobacteriales</taxon>
        <taxon>Flavobacteriaceae</taxon>
        <taxon>Capnocytophaga</taxon>
    </lineage>
</organism>